<dbReference type="GO" id="GO:0016491">
    <property type="term" value="F:oxidoreductase activity"/>
    <property type="evidence" value="ECO:0007669"/>
    <property type="project" value="InterPro"/>
</dbReference>
<dbReference type="Pfam" id="PF01593">
    <property type="entry name" value="Amino_oxidase"/>
    <property type="match status" value="1"/>
</dbReference>
<dbReference type="AlphaFoldDB" id="A0A498QQS3"/>
<evidence type="ECO:0000313" key="2">
    <source>
        <dbReference type="EMBL" id="VBA48934.1"/>
    </source>
</evidence>
<evidence type="ECO:0000259" key="1">
    <source>
        <dbReference type="Pfam" id="PF01593"/>
    </source>
</evidence>
<protein>
    <recommendedName>
        <fullName evidence="1">Amine oxidase domain-containing protein</fullName>
    </recommendedName>
</protein>
<dbReference type="OrthoDB" id="337830at2"/>
<feature type="domain" description="Amine oxidase" evidence="1">
    <location>
        <begin position="2"/>
        <end position="80"/>
    </location>
</feature>
<dbReference type="InterPro" id="IPR002937">
    <property type="entry name" value="Amino_oxidase"/>
</dbReference>
<dbReference type="InterPro" id="IPR036188">
    <property type="entry name" value="FAD/NAD-bd_sf"/>
</dbReference>
<dbReference type="Gene3D" id="3.90.660.10">
    <property type="match status" value="1"/>
</dbReference>
<gene>
    <name evidence="2" type="ORF">LAUMK142_01623</name>
</gene>
<sequence>MRLNTPVRKVSIEDNRVLGVATDDGFVEAGRVVCAVDAVVARQLIPDLPEAMQKALGTCKYSSTYYYQFGLDKPLVEQTDTPFYVVMMPAGEKTVLDFASLGSNSRDKPVVIAPTRGWEDKNSPP</sequence>
<dbReference type="Proteomes" id="UP000268285">
    <property type="component" value="Unassembled WGS sequence"/>
</dbReference>
<dbReference type="SUPFAM" id="SSF51905">
    <property type="entry name" value="FAD/NAD(P)-binding domain"/>
    <property type="match status" value="1"/>
</dbReference>
<accession>A0A498QQS3</accession>
<name>A0A498QQS3_9MYCO</name>
<dbReference type="EMBL" id="UPHU01000001">
    <property type="protein sequence ID" value="VBA48934.1"/>
    <property type="molecule type" value="Genomic_DNA"/>
</dbReference>
<keyword evidence="3" id="KW-1185">Reference proteome</keyword>
<dbReference type="Gene3D" id="3.50.50.60">
    <property type="entry name" value="FAD/NAD(P)-binding domain"/>
    <property type="match status" value="1"/>
</dbReference>
<proteinExistence type="predicted"/>
<dbReference type="RefSeq" id="WP_036407522.1">
    <property type="nucleotide sequence ID" value="NZ_JAIENV010000078.1"/>
</dbReference>
<evidence type="ECO:0000313" key="3">
    <source>
        <dbReference type="Proteomes" id="UP000268285"/>
    </source>
</evidence>
<reference evidence="2 3" key="1">
    <citation type="submission" date="2018-09" db="EMBL/GenBank/DDBJ databases">
        <authorList>
            <person name="Tagini F."/>
        </authorList>
    </citation>
    <scope>NUCLEOTIDE SEQUENCE [LARGE SCALE GENOMIC DNA]</scope>
    <source>
        <strain evidence="2 3">MK142</strain>
    </source>
</reference>
<organism evidence="2 3">
    <name type="scientific">Mycobacterium pseudokansasii</name>
    <dbReference type="NCBI Taxonomy" id="2341080"/>
    <lineage>
        <taxon>Bacteria</taxon>
        <taxon>Bacillati</taxon>
        <taxon>Actinomycetota</taxon>
        <taxon>Actinomycetes</taxon>
        <taxon>Mycobacteriales</taxon>
        <taxon>Mycobacteriaceae</taxon>
        <taxon>Mycobacterium</taxon>
    </lineage>
</organism>